<comment type="similarity">
    <text evidence="2 6">Belongs to the RdgC family.</text>
</comment>
<dbReference type="InterPro" id="IPR007476">
    <property type="entry name" value="RdgC"/>
</dbReference>
<dbReference type="PANTHER" id="PTHR38103:SF1">
    <property type="entry name" value="RECOMBINATION-ASSOCIATED PROTEIN RDGC"/>
    <property type="match status" value="1"/>
</dbReference>
<dbReference type="NCBIfam" id="NF001464">
    <property type="entry name" value="PRK00321.1-5"/>
    <property type="match status" value="1"/>
</dbReference>
<reference evidence="7 8" key="1">
    <citation type="journal article" date="2017" name="Int. J. Syst. Evol. Microbiol.">
        <title>Rouxiella badensis sp. nov. and Rouxiella silvae sp. nov. isolated from peat bog soil in Germany and emendation of the genus description.</title>
        <authorList>
            <person name="Le Fleche-Mateos A."/>
            <person name="Kugler J.H."/>
            <person name="Hansen S.H."/>
            <person name="Syldatk C."/>
            <person name="Hausmann R."/>
            <person name="Lomprez F."/>
            <person name="Vandenbogaert M."/>
            <person name="Manuguerra J.C."/>
            <person name="Grimont P.A."/>
        </authorList>
    </citation>
    <scope>NUCLEOTIDE SEQUENCE [LARGE SCALE GENOMIC DNA]</scope>
    <source>
        <strain evidence="7 8">213</strain>
    </source>
</reference>
<protein>
    <recommendedName>
        <fullName evidence="3 6">Recombination-associated protein RdgC</fullName>
    </recommendedName>
</protein>
<sequence>MLWFKNLLVYRLSREISLSADEMEKQLSAFTFTPCGSQDMAKTGWVSPLGSQGGDALTHASGGQILICARTEAKILPSSVVKQELNTKIDQIEGEQHRKLKKTEKDSLKDEVLHTLMPRAFSRFSQTLMWIDTVNGLIMVDAGSAKKAEDMLALLRKSLGSLPVVPLTMESPIELTLTEWVRSGETPAGFALQDEAELKAILEEGGVIRCKKQALVSDEIANHIENGKLVTKLAVDWQERVQVVLADDASIKRLKFADIIREQNDDIDRDDFAARFDADFILMTGELAALIKNLIEALGGEAQR</sequence>
<dbReference type="NCBIfam" id="NF001460">
    <property type="entry name" value="PRK00321.1-1"/>
    <property type="match status" value="1"/>
</dbReference>
<dbReference type="Pfam" id="PF04381">
    <property type="entry name" value="RdgC"/>
    <property type="match status" value="1"/>
</dbReference>
<evidence type="ECO:0000313" key="8">
    <source>
        <dbReference type="Proteomes" id="UP000192722"/>
    </source>
</evidence>
<evidence type="ECO:0000256" key="4">
    <source>
        <dbReference type="ARBA" id="ARBA00022490"/>
    </source>
</evidence>
<keyword evidence="5 6" id="KW-0233">DNA recombination</keyword>
<keyword evidence="8" id="KW-1185">Reference proteome</keyword>
<proteinExistence type="inferred from homology"/>
<comment type="function">
    <text evidence="6">May be involved in recombination.</text>
</comment>
<dbReference type="NCBIfam" id="NF001462">
    <property type="entry name" value="PRK00321.1-3"/>
    <property type="match status" value="1"/>
</dbReference>
<name>A0ABX3U4M8_9GAMM</name>
<dbReference type="HAMAP" id="MF_00194">
    <property type="entry name" value="RdgC"/>
    <property type="match status" value="1"/>
</dbReference>
<comment type="subcellular location">
    <subcellularLocation>
        <location evidence="1 6">Cytoplasm</location>
        <location evidence="1 6">Nucleoid</location>
    </subcellularLocation>
</comment>
<evidence type="ECO:0000256" key="5">
    <source>
        <dbReference type="ARBA" id="ARBA00023172"/>
    </source>
</evidence>
<evidence type="ECO:0000256" key="6">
    <source>
        <dbReference type="HAMAP-Rule" id="MF_00194"/>
    </source>
</evidence>
<evidence type="ECO:0000256" key="3">
    <source>
        <dbReference type="ARBA" id="ARBA00022296"/>
    </source>
</evidence>
<evidence type="ECO:0000256" key="1">
    <source>
        <dbReference type="ARBA" id="ARBA00004453"/>
    </source>
</evidence>
<dbReference type="PANTHER" id="PTHR38103">
    <property type="entry name" value="RECOMBINATION-ASSOCIATED PROTEIN RDGC"/>
    <property type="match status" value="1"/>
</dbReference>
<organism evidence="7 8">
    <name type="scientific">Rouxiella silvae</name>
    <dbReference type="NCBI Taxonomy" id="1646373"/>
    <lineage>
        <taxon>Bacteria</taxon>
        <taxon>Pseudomonadati</taxon>
        <taxon>Pseudomonadota</taxon>
        <taxon>Gammaproteobacteria</taxon>
        <taxon>Enterobacterales</taxon>
        <taxon>Yersiniaceae</taxon>
        <taxon>Rouxiella</taxon>
    </lineage>
</organism>
<evidence type="ECO:0000256" key="2">
    <source>
        <dbReference type="ARBA" id="ARBA00008657"/>
    </source>
</evidence>
<dbReference type="RefSeq" id="WP_055776649.1">
    <property type="nucleotide sequence ID" value="NZ_CBCSCF010000002.1"/>
</dbReference>
<accession>A0ABX3U4M8</accession>
<keyword evidence="4 6" id="KW-0963">Cytoplasm</keyword>
<comment type="caution">
    <text evidence="7">The sequence shown here is derived from an EMBL/GenBank/DDBJ whole genome shotgun (WGS) entry which is preliminary data.</text>
</comment>
<dbReference type="Proteomes" id="UP000192722">
    <property type="component" value="Unassembled WGS sequence"/>
</dbReference>
<dbReference type="EMBL" id="MRWD01000008">
    <property type="protein sequence ID" value="ORJ22406.1"/>
    <property type="molecule type" value="Genomic_DNA"/>
</dbReference>
<evidence type="ECO:0000313" key="7">
    <source>
        <dbReference type="EMBL" id="ORJ22406.1"/>
    </source>
</evidence>
<gene>
    <name evidence="6" type="primary">rdgC</name>
    <name evidence="7" type="ORF">BS639_05055</name>
</gene>